<keyword evidence="2" id="KW-1185">Reference proteome</keyword>
<gene>
    <name evidence="1" type="ORF">RCOM_0237490</name>
</gene>
<protein>
    <submittedName>
        <fullName evidence="1">Uncharacterized protein</fullName>
    </submittedName>
</protein>
<evidence type="ECO:0000313" key="1">
    <source>
        <dbReference type="EMBL" id="EEF27376.1"/>
    </source>
</evidence>
<organism evidence="1 2">
    <name type="scientific">Ricinus communis</name>
    <name type="common">Castor bean</name>
    <dbReference type="NCBI Taxonomy" id="3988"/>
    <lineage>
        <taxon>Eukaryota</taxon>
        <taxon>Viridiplantae</taxon>
        <taxon>Streptophyta</taxon>
        <taxon>Embryophyta</taxon>
        <taxon>Tracheophyta</taxon>
        <taxon>Spermatophyta</taxon>
        <taxon>Magnoliopsida</taxon>
        <taxon>eudicotyledons</taxon>
        <taxon>Gunneridae</taxon>
        <taxon>Pentapetalae</taxon>
        <taxon>rosids</taxon>
        <taxon>fabids</taxon>
        <taxon>Malpighiales</taxon>
        <taxon>Euphorbiaceae</taxon>
        <taxon>Acalyphoideae</taxon>
        <taxon>Acalypheae</taxon>
        <taxon>Ricinus</taxon>
    </lineage>
</organism>
<proteinExistence type="predicted"/>
<dbReference type="Proteomes" id="UP000008311">
    <property type="component" value="Unassembled WGS sequence"/>
</dbReference>
<evidence type="ECO:0000313" key="2">
    <source>
        <dbReference type="Proteomes" id="UP000008311"/>
    </source>
</evidence>
<reference evidence="2" key="1">
    <citation type="journal article" date="2010" name="Nat. Biotechnol.">
        <title>Draft genome sequence of the oilseed species Ricinus communis.</title>
        <authorList>
            <person name="Chan A.P."/>
            <person name="Crabtree J."/>
            <person name="Zhao Q."/>
            <person name="Lorenzi H."/>
            <person name="Orvis J."/>
            <person name="Puiu D."/>
            <person name="Melake-Berhan A."/>
            <person name="Jones K.M."/>
            <person name="Redman J."/>
            <person name="Chen G."/>
            <person name="Cahoon E.B."/>
            <person name="Gedil M."/>
            <person name="Stanke M."/>
            <person name="Haas B.J."/>
            <person name="Wortman J.R."/>
            <person name="Fraser-Liggett C.M."/>
            <person name="Ravel J."/>
            <person name="Rabinowicz P.D."/>
        </authorList>
    </citation>
    <scope>NUCLEOTIDE SEQUENCE [LARGE SCALE GENOMIC DNA]</scope>
    <source>
        <strain evidence="2">cv. Hale</strain>
    </source>
</reference>
<name>B9T9U2_RICCO</name>
<dbReference type="EMBL" id="EQ975457">
    <property type="protein sequence ID" value="EEF27376.1"/>
    <property type="molecule type" value="Genomic_DNA"/>
</dbReference>
<dbReference type="AlphaFoldDB" id="B9T9U2"/>
<accession>B9T9U2</accession>
<dbReference type="InParanoid" id="B9T9U2"/>
<sequence>MDFNPGKPHCGARAVLTGSDRLRSAVECLKGIAVCHQTSAQPGTEVVRGFLREISDGRYRFVIRGDGGHIA</sequence>